<sequence length="107" mass="12384">MKKQLPQPIKVVSQSADEYESRFKRAKSEDTLDVMYKGACNNAKLNFSDKELTQELINIEVALDRCQQAFDTTQIGIKRKIDHQIKQKPESSQYNPAEEMRKMLSSM</sequence>
<name>A0A4S5CGE9_AERVE</name>
<dbReference type="AlphaFoldDB" id="A0A4S5CGE9"/>
<reference evidence="2 3" key="1">
    <citation type="submission" date="2019-04" db="EMBL/GenBank/DDBJ databases">
        <title>Comparative genomics of Aeromonas veronii strains pathogenic to fish.</title>
        <authorList>
            <person name="Cascarano M.C."/>
            <person name="Smyrli M."/>
            <person name="Katharios P."/>
        </authorList>
    </citation>
    <scope>NUCLEOTIDE SEQUENCE [LARGE SCALE GENOMIC DNA]</scope>
    <source>
        <strain evidence="2 3">XU1</strain>
    </source>
</reference>
<proteinExistence type="predicted"/>
<dbReference type="Proteomes" id="UP000309618">
    <property type="component" value="Unassembled WGS sequence"/>
</dbReference>
<organism evidence="2 3">
    <name type="scientific">Aeromonas veronii</name>
    <dbReference type="NCBI Taxonomy" id="654"/>
    <lineage>
        <taxon>Bacteria</taxon>
        <taxon>Pseudomonadati</taxon>
        <taxon>Pseudomonadota</taxon>
        <taxon>Gammaproteobacteria</taxon>
        <taxon>Aeromonadales</taxon>
        <taxon>Aeromonadaceae</taxon>
        <taxon>Aeromonas</taxon>
    </lineage>
</organism>
<accession>A0A4S5CGE9</accession>
<dbReference type="RefSeq" id="WP_136501756.1">
    <property type="nucleotide sequence ID" value="NZ_SSUX01000008.1"/>
</dbReference>
<gene>
    <name evidence="2" type="ORF">E8Q35_12140</name>
</gene>
<dbReference type="EMBL" id="SSUX01000008">
    <property type="protein sequence ID" value="THJ44934.1"/>
    <property type="molecule type" value="Genomic_DNA"/>
</dbReference>
<protein>
    <submittedName>
        <fullName evidence="2">Uncharacterized protein</fullName>
    </submittedName>
</protein>
<evidence type="ECO:0000313" key="3">
    <source>
        <dbReference type="Proteomes" id="UP000309618"/>
    </source>
</evidence>
<feature type="compositionally biased region" description="Basic and acidic residues" evidence="1">
    <location>
        <begin position="98"/>
        <end position="107"/>
    </location>
</feature>
<evidence type="ECO:0000313" key="2">
    <source>
        <dbReference type="EMBL" id="THJ44934.1"/>
    </source>
</evidence>
<comment type="caution">
    <text evidence="2">The sequence shown here is derived from an EMBL/GenBank/DDBJ whole genome shotgun (WGS) entry which is preliminary data.</text>
</comment>
<feature type="region of interest" description="Disordered" evidence="1">
    <location>
        <begin position="82"/>
        <end position="107"/>
    </location>
</feature>
<evidence type="ECO:0000256" key="1">
    <source>
        <dbReference type="SAM" id="MobiDB-lite"/>
    </source>
</evidence>